<evidence type="ECO:0000256" key="5">
    <source>
        <dbReference type="ARBA" id="ARBA00023004"/>
    </source>
</evidence>
<dbReference type="SUPFAM" id="SSF46548">
    <property type="entry name" value="alpha-helical ferredoxin"/>
    <property type="match status" value="1"/>
</dbReference>
<evidence type="ECO:0000259" key="8">
    <source>
        <dbReference type="PROSITE" id="PS51379"/>
    </source>
</evidence>
<dbReference type="GO" id="GO:0051539">
    <property type="term" value="F:4 iron, 4 sulfur cluster binding"/>
    <property type="evidence" value="ECO:0007669"/>
    <property type="project" value="UniProtKB-KW"/>
</dbReference>
<feature type="region of interest" description="Disordered" evidence="7">
    <location>
        <begin position="1"/>
        <end position="24"/>
    </location>
</feature>
<evidence type="ECO:0000256" key="6">
    <source>
        <dbReference type="ARBA" id="ARBA00023014"/>
    </source>
</evidence>
<evidence type="ECO:0000256" key="7">
    <source>
        <dbReference type="SAM" id="MobiDB-lite"/>
    </source>
</evidence>
<dbReference type="Gene3D" id="1.10.1060.10">
    <property type="entry name" value="Alpha-helical ferredoxin"/>
    <property type="match status" value="1"/>
</dbReference>
<evidence type="ECO:0000256" key="3">
    <source>
        <dbReference type="ARBA" id="ARBA00022723"/>
    </source>
</evidence>
<organism evidence="9 10">
    <name type="scientific">Desulfomonile tiedjei</name>
    <dbReference type="NCBI Taxonomy" id="2358"/>
    <lineage>
        <taxon>Bacteria</taxon>
        <taxon>Pseudomonadati</taxon>
        <taxon>Thermodesulfobacteriota</taxon>
        <taxon>Desulfomonilia</taxon>
        <taxon>Desulfomonilales</taxon>
        <taxon>Desulfomonilaceae</taxon>
        <taxon>Desulfomonile</taxon>
    </lineage>
</organism>
<evidence type="ECO:0000256" key="4">
    <source>
        <dbReference type="ARBA" id="ARBA00022982"/>
    </source>
</evidence>
<keyword evidence="2" id="KW-0004">4Fe-4S</keyword>
<dbReference type="AlphaFoldDB" id="A0A9D6V3I2"/>
<evidence type="ECO:0000256" key="1">
    <source>
        <dbReference type="ARBA" id="ARBA00022448"/>
    </source>
</evidence>
<evidence type="ECO:0000313" key="9">
    <source>
        <dbReference type="EMBL" id="MBI5251420.1"/>
    </source>
</evidence>
<dbReference type="GO" id="GO:0016491">
    <property type="term" value="F:oxidoreductase activity"/>
    <property type="evidence" value="ECO:0007669"/>
    <property type="project" value="UniProtKB-ARBA"/>
</dbReference>
<dbReference type="PANTHER" id="PTHR43551">
    <property type="entry name" value="FUMARATE REDUCTASE IRON-SULFUR SUBUNIT"/>
    <property type="match status" value="1"/>
</dbReference>
<dbReference type="PROSITE" id="PS51379">
    <property type="entry name" value="4FE4S_FER_2"/>
    <property type="match status" value="1"/>
</dbReference>
<keyword evidence="5" id="KW-0408">Iron</keyword>
<feature type="domain" description="4Fe-4S ferredoxin-type" evidence="8">
    <location>
        <begin position="52"/>
        <end position="81"/>
    </location>
</feature>
<evidence type="ECO:0000256" key="2">
    <source>
        <dbReference type="ARBA" id="ARBA00022485"/>
    </source>
</evidence>
<dbReference type="Pfam" id="PF02754">
    <property type="entry name" value="CCG"/>
    <property type="match status" value="1"/>
</dbReference>
<protein>
    <submittedName>
        <fullName evidence="9">(Fe-S)-binding protein</fullName>
    </submittedName>
</protein>
<dbReference type="InterPro" id="IPR004017">
    <property type="entry name" value="Cys_rich_dom"/>
</dbReference>
<dbReference type="PROSITE" id="PS00198">
    <property type="entry name" value="4FE4S_FER_1"/>
    <property type="match status" value="1"/>
</dbReference>
<accession>A0A9D6V3I2</accession>
<sequence length="461" mass="52118">MEEKLGQGVQKAPKTKKEKLGAPESRRWPIKSEFTPEMLAEMEKILPSKLNRVVAISLAGCIHCGLCSEACHYTASIPEDKTLLPAYKADRFRKWYKYRFDWAAKVFPSFVGAQPLTKELADDMYDKLWGACTMCRRCTFNCPMGVDYGMLVRAARGIMTQVGRVPKHLQETIDAHYNNGNNMAVPRDEFVETIEWIEEELQSEDGCENFKIPVDKKGAQYFLTLNPREPKYYPLTIQATAKVLNAAGVDFTISSRYWDLTNYAMFSGIDPDAKLFAQWQYEDVLRLECEYLLSGECGHGYRALRWEMPNWLGGVPFKITSMMELMADLIQKGRITLDKSVHAGKRFTYHDSCNIARSGGVLEEPRIIVRAAVDDFVEMEHNREDSFCCGGGGGALAMPEFSERRIRAGKIKAEEIRATSANVVLQSCHNCTDQLKEIVDHYGIKAKVMNLAELVAPALIL</sequence>
<dbReference type="EMBL" id="JACRDE010000474">
    <property type="protein sequence ID" value="MBI5251420.1"/>
    <property type="molecule type" value="Genomic_DNA"/>
</dbReference>
<dbReference type="InterPro" id="IPR017896">
    <property type="entry name" value="4Fe4S_Fe-S-bd"/>
</dbReference>
<reference evidence="9" key="1">
    <citation type="submission" date="2020-07" db="EMBL/GenBank/DDBJ databases">
        <title>Huge and variable diversity of episymbiotic CPR bacteria and DPANN archaea in groundwater ecosystems.</title>
        <authorList>
            <person name="He C.Y."/>
            <person name="Keren R."/>
            <person name="Whittaker M."/>
            <person name="Farag I.F."/>
            <person name="Doudna J."/>
            <person name="Cate J.H.D."/>
            <person name="Banfield J.F."/>
        </authorList>
    </citation>
    <scope>NUCLEOTIDE SEQUENCE</scope>
    <source>
        <strain evidence="9">NC_groundwater_1664_Pr3_B-0.1um_52_9</strain>
    </source>
</reference>
<dbReference type="Pfam" id="PF13183">
    <property type="entry name" value="Fer4_8"/>
    <property type="match status" value="1"/>
</dbReference>
<evidence type="ECO:0000313" key="10">
    <source>
        <dbReference type="Proteomes" id="UP000807825"/>
    </source>
</evidence>
<name>A0A9D6V3I2_9BACT</name>
<gene>
    <name evidence="9" type="ORF">HY912_18180</name>
</gene>
<keyword evidence="6" id="KW-0411">Iron-sulfur</keyword>
<dbReference type="Proteomes" id="UP000807825">
    <property type="component" value="Unassembled WGS sequence"/>
</dbReference>
<proteinExistence type="predicted"/>
<dbReference type="PANTHER" id="PTHR43551:SF1">
    <property type="entry name" value="HETERODISULFIDE REDUCTASE"/>
    <property type="match status" value="1"/>
</dbReference>
<keyword evidence="4" id="KW-0249">Electron transport</keyword>
<dbReference type="InterPro" id="IPR009051">
    <property type="entry name" value="Helical_ferredxn"/>
</dbReference>
<dbReference type="InterPro" id="IPR017900">
    <property type="entry name" value="4Fe4S_Fe_S_CS"/>
</dbReference>
<dbReference type="GO" id="GO:0046872">
    <property type="term" value="F:metal ion binding"/>
    <property type="evidence" value="ECO:0007669"/>
    <property type="project" value="UniProtKB-KW"/>
</dbReference>
<keyword evidence="1" id="KW-0813">Transport</keyword>
<keyword evidence="3" id="KW-0479">Metal-binding</keyword>
<comment type="caution">
    <text evidence="9">The sequence shown here is derived from an EMBL/GenBank/DDBJ whole genome shotgun (WGS) entry which is preliminary data.</text>
</comment>